<dbReference type="AlphaFoldDB" id="J7M096"/>
<evidence type="ECO:0000313" key="2">
    <source>
        <dbReference type="Proteomes" id="UP000007073"/>
    </source>
</evidence>
<reference evidence="1 2" key="1">
    <citation type="submission" date="2005-10" db="EMBL/GenBank/DDBJ databases">
        <title>Complete sequence of Geobacter metallireducens GS-15.</title>
        <authorList>
            <consortium name="US DOE Joint Genome Institute"/>
            <person name="Copeland A."/>
            <person name="Lucas S."/>
            <person name="Lapidus A."/>
            <person name="Barry K."/>
            <person name="Detter J.C."/>
            <person name="Glavina T."/>
            <person name="Hammon N."/>
            <person name="Israni S."/>
            <person name="Pitluck S."/>
            <person name="Di Bartolo G."/>
            <person name="Chain P."/>
            <person name="Schmutz J."/>
            <person name="Larimer F."/>
            <person name="Land M."/>
            <person name="Kyrpides N."/>
            <person name="Ivanova N."/>
            <person name="Richardson P."/>
        </authorList>
    </citation>
    <scope>NUCLEOTIDE SEQUENCE [LARGE SCALE GENOMIC DNA]</scope>
    <source>
        <strain evidence="2">ATCC 53774 / DSM 7210 / GS-15</strain>
    </source>
</reference>
<dbReference type="PROSITE" id="PS51257">
    <property type="entry name" value="PROKAR_LIPOPROTEIN"/>
    <property type="match status" value="1"/>
</dbReference>
<dbReference type="KEGG" id="gme:Gmet_3604"/>
<dbReference type="RefSeq" id="WP_004511503.1">
    <property type="nucleotide sequence ID" value="NC_007517.1"/>
</dbReference>
<keyword evidence="1" id="KW-0449">Lipoprotein</keyword>
<organism evidence="1 2">
    <name type="scientific">Geobacter metallireducens (strain ATCC 53774 / DSM 7210 / GS-15)</name>
    <dbReference type="NCBI Taxonomy" id="269799"/>
    <lineage>
        <taxon>Bacteria</taxon>
        <taxon>Pseudomonadati</taxon>
        <taxon>Thermodesulfobacteriota</taxon>
        <taxon>Desulfuromonadia</taxon>
        <taxon>Geobacterales</taxon>
        <taxon>Geobacteraceae</taxon>
        <taxon>Geobacter</taxon>
    </lineage>
</organism>
<gene>
    <name evidence="1" type="ordered locus">Gmet_3604</name>
</gene>
<keyword evidence="2" id="KW-1185">Reference proteome</keyword>
<proteinExistence type="predicted"/>
<sequence length="108" mass="11730">MGTFKRLAIGVIVLVLPLLMTACIGPRATVTVIAKPGDTVQLLHPGPKAAKEEFSHNEIVPVYRYTGLRKYGGYKEVGKVRITGYAGEHHLEGVVVEGNIQGNDFVEK</sequence>
<protein>
    <submittedName>
        <fullName evidence="1">Lipoprotein, putative</fullName>
    </submittedName>
</protein>
<dbReference type="HOGENOM" id="CLU_2193193_0_0_7"/>
<reference evidence="1 2" key="2">
    <citation type="journal article" date="2009" name="BMC Microbiol.">
        <title>The genome sequence of Geobacter metallireducens: features of metabolism, physiology and regulation common and dissimilar to Geobacter sulfurreducens.</title>
        <authorList>
            <person name="Aklujkar M."/>
            <person name="Krushkal J."/>
            <person name="DiBartolo G."/>
            <person name="Lapidus A."/>
            <person name="Land M.L."/>
            <person name="Lovley D.R."/>
        </authorList>
    </citation>
    <scope>NUCLEOTIDE SEQUENCE [LARGE SCALE GENOMIC DNA]</scope>
    <source>
        <strain evidence="2">ATCC 53774 / DSM 7210 / GS-15</strain>
    </source>
</reference>
<dbReference type="EMBL" id="CP000148">
    <property type="protein sequence ID" value="AFR42822.1"/>
    <property type="molecule type" value="Genomic_DNA"/>
</dbReference>
<dbReference type="Proteomes" id="UP000007073">
    <property type="component" value="Chromosome"/>
</dbReference>
<name>J7M096_GEOMG</name>
<evidence type="ECO:0000313" key="1">
    <source>
        <dbReference type="EMBL" id="AFR42822.1"/>
    </source>
</evidence>
<dbReference type="STRING" id="269799.Gmet_3604"/>
<accession>J7M096</accession>